<evidence type="ECO:0000256" key="15">
    <source>
        <dbReference type="ARBA" id="ARBA00030592"/>
    </source>
</evidence>
<evidence type="ECO:0000256" key="12">
    <source>
        <dbReference type="ARBA" id="ARBA00022842"/>
    </source>
</evidence>
<accession>A0ABP9EGZ2</accession>
<dbReference type="SUPFAM" id="SSF53244">
    <property type="entry name" value="MurD-like peptide ligases, peptide-binding domain"/>
    <property type="match status" value="1"/>
</dbReference>
<dbReference type="NCBIfam" id="NF008101">
    <property type="entry name" value="PRK10846.1"/>
    <property type="match status" value="1"/>
</dbReference>
<dbReference type="Gene3D" id="3.90.190.20">
    <property type="entry name" value="Mur ligase, C-terminal domain"/>
    <property type="match status" value="1"/>
</dbReference>
<dbReference type="Proteomes" id="UP001499988">
    <property type="component" value="Unassembled WGS sequence"/>
</dbReference>
<evidence type="ECO:0000256" key="10">
    <source>
        <dbReference type="ARBA" id="ARBA00022741"/>
    </source>
</evidence>
<evidence type="ECO:0000256" key="19">
    <source>
        <dbReference type="ARBA" id="ARBA00049035"/>
    </source>
</evidence>
<dbReference type="Pfam" id="PF02875">
    <property type="entry name" value="Mur_ligase_C"/>
    <property type="match status" value="1"/>
</dbReference>
<evidence type="ECO:0000256" key="8">
    <source>
        <dbReference type="ARBA" id="ARBA00022598"/>
    </source>
</evidence>
<comment type="catalytic activity">
    <reaction evidence="20">
        <text>7,8-dihydropteroate + L-glutamate + ATP = 7,8-dihydrofolate + ADP + phosphate + H(+)</text>
        <dbReference type="Rhea" id="RHEA:23584"/>
        <dbReference type="ChEBI" id="CHEBI:15378"/>
        <dbReference type="ChEBI" id="CHEBI:17839"/>
        <dbReference type="ChEBI" id="CHEBI:29985"/>
        <dbReference type="ChEBI" id="CHEBI:30616"/>
        <dbReference type="ChEBI" id="CHEBI:43474"/>
        <dbReference type="ChEBI" id="CHEBI:57451"/>
        <dbReference type="ChEBI" id="CHEBI:456216"/>
        <dbReference type="EC" id="6.3.2.12"/>
    </reaction>
</comment>
<protein>
    <recommendedName>
        <fullName evidence="7">Dihydrofolate synthase/folylpolyglutamate synthase</fullName>
        <ecNumber evidence="5">6.3.2.12</ecNumber>
        <ecNumber evidence="6">6.3.2.17</ecNumber>
    </recommendedName>
    <alternativeName>
        <fullName evidence="16">Folylpoly-gamma-glutamate synthetase-dihydrofolate synthetase</fullName>
    </alternativeName>
    <alternativeName>
        <fullName evidence="14">Folylpolyglutamate synthetase</fullName>
    </alternativeName>
    <alternativeName>
        <fullName evidence="15">Tetrahydrofolylpolyglutamate synthase</fullName>
    </alternativeName>
</protein>
<evidence type="ECO:0000256" key="2">
    <source>
        <dbReference type="ARBA" id="ARBA00004799"/>
    </source>
</evidence>
<dbReference type="PIRSF" id="PIRSF001563">
    <property type="entry name" value="Folylpolyglu_synth"/>
    <property type="match status" value="1"/>
</dbReference>
<comment type="similarity">
    <text evidence="4 21">Belongs to the folylpolyglutamate synthase family.</text>
</comment>
<evidence type="ECO:0000313" key="24">
    <source>
        <dbReference type="EMBL" id="GAA4872209.1"/>
    </source>
</evidence>
<dbReference type="EC" id="6.3.2.17" evidence="6"/>
<evidence type="ECO:0000256" key="17">
    <source>
        <dbReference type="ARBA" id="ARBA00047493"/>
    </source>
</evidence>
<evidence type="ECO:0000256" key="1">
    <source>
        <dbReference type="ARBA" id="ARBA00002714"/>
    </source>
</evidence>
<keyword evidence="12" id="KW-0460">Magnesium</keyword>
<dbReference type="InterPro" id="IPR001645">
    <property type="entry name" value="Folylpolyglutamate_synth"/>
</dbReference>
<feature type="domain" description="Mur ligase central" evidence="23">
    <location>
        <begin position="53"/>
        <end position="192"/>
    </location>
</feature>
<evidence type="ECO:0000313" key="25">
    <source>
        <dbReference type="Proteomes" id="UP001499988"/>
    </source>
</evidence>
<keyword evidence="9" id="KW-0479">Metal-binding</keyword>
<dbReference type="InterPro" id="IPR036615">
    <property type="entry name" value="Mur_ligase_C_dom_sf"/>
</dbReference>
<comment type="catalytic activity">
    <reaction evidence="18">
        <text>10-formyltetrahydrofolyl-(gamma-L-Glu)(n) + L-glutamate + ATP = 10-formyltetrahydrofolyl-(gamma-L-Glu)(n+1) + ADP + phosphate + H(+)</text>
        <dbReference type="Rhea" id="RHEA:51904"/>
        <dbReference type="Rhea" id="RHEA-COMP:13088"/>
        <dbReference type="Rhea" id="RHEA-COMP:14300"/>
        <dbReference type="ChEBI" id="CHEBI:15378"/>
        <dbReference type="ChEBI" id="CHEBI:29985"/>
        <dbReference type="ChEBI" id="CHEBI:30616"/>
        <dbReference type="ChEBI" id="CHEBI:43474"/>
        <dbReference type="ChEBI" id="CHEBI:134413"/>
        <dbReference type="ChEBI" id="CHEBI:456216"/>
        <dbReference type="EC" id="6.3.2.17"/>
    </reaction>
</comment>
<evidence type="ECO:0000256" key="13">
    <source>
        <dbReference type="ARBA" id="ARBA00022909"/>
    </source>
</evidence>
<dbReference type="InterPro" id="IPR013221">
    <property type="entry name" value="Mur_ligase_cen"/>
</dbReference>
<comment type="pathway">
    <text evidence="3">Cofactor biosynthesis; tetrahydrofolylpolyglutamate biosynthesis.</text>
</comment>
<evidence type="ECO:0000256" key="20">
    <source>
        <dbReference type="ARBA" id="ARBA00049161"/>
    </source>
</evidence>
<comment type="catalytic activity">
    <reaction evidence="17">
        <text>(6S)-5,6,7,8-tetrahydrofolyl-(gamma-L-Glu)(n) + L-glutamate + ATP = (6S)-5,6,7,8-tetrahydrofolyl-(gamma-L-Glu)(n+1) + ADP + phosphate + H(+)</text>
        <dbReference type="Rhea" id="RHEA:10580"/>
        <dbReference type="Rhea" id="RHEA-COMP:14738"/>
        <dbReference type="Rhea" id="RHEA-COMP:14740"/>
        <dbReference type="ChEBI" id="CHEBI:15378"/>
        <dbReference type="ChEBI" id="CHEBI:29985"/>
        <dbReference type="ChEBI" id="CHEBI:30616"/>
        <dbReference type="ChEBI" id="CHEBI:43474"/>
        <dbReference type="ChEBI" id="CHEBI:141005"/>
        <dbReference type="ChEBI" id="CHEBI:456216"/>
        <dbReference type="EC" id="6.3.2.17"/>
    </reaction>
</comment>
<dbReference type="NCBIfam" id="TIGR01499">
    <property type="entry name" value="folC"/>
    <property type="match status" value="1"/>
</dbReference>
<keyword evidence="25" id="KW-1185">Reference proteome</keyword>
<dbReference type="Pfam" id="PF08245">
    <property type="entry name" value="Mur_ligase_M"/>
    <property type="match status" value="1"/>
</dbReference>
<comment type="caution">
    <text evidence="24">The sequence shown here is derived from an EMBL/GenBank/DDBJ whole genome shotgun (WGS) entry which is preliminary data.</text>
</comment>
<evidence type="ECO:0000256" key="5">
    <source>
        <dbReference type="ARBA" id="ARBA00013023"/>
    </source>
</evidence>
<proteinExistence type="inferred from homology"/>
<evidence type="ECO:0000256" key="14">
    <source>
        <dbReference type="ARBA" id="ARBA00030048"/>
    </source>
</evidence>
<dbReference type="PROSITE" id="PS01012">
    <property type="entry name" value="FOLYLPOLYGLU_SYNT_2"/>
    <property type="match status" value="1"/>
</dbReference>
<evidence type="ECO:0000256" key="11">
    <source>
        <dbReference type="ARBA" id="ARBA00022840"/>
    </source>
</evidence>
<evidence type="ECO:0000256" key="16">
    <source>
        <dbReference type="ARBA" id="ARBA00032510"/>
    </source>
</evidence>
<evidence type="ECO:0000259" key="22">
    <source>
        <dbReference type="Pfam" id="PF02875"/>
    </source>
</evidence>
<evidence type="ECO:0000256" key="6">
    <source>
        <dbReference type="ARBA" id="ARBA00013025"/>
    </source>
</evidence>
<sequence>MIPTLDTSHSLAEWLDQILALHPTEIDLGLARLRTVAQRLQLTALPHSRVITVAGTNGKGTTCALMARILREAGYSVGVFSSPHIERYTERVQINGDELDEQAHVDAFSAIAAAQGETSLTFFEYSALGALWLFARHQPDVVLLEVGLGGRLDATNLIDADVAVVTTVDLDHQDYLGDSREGIGREKAGVFRPGHAAICGDPQPPASVACYADAIGASLSQRGREFELRRHADSWDYHSDDLCLTALPLPAIPLDNAATALTALRALLGILPEPAVRVALAQIQVEGRLEHLAQQPALVLDVAHNPQAGGYLADWLAQQSYGQVHAVCAMLADKDIASTLALFRSLPLQWYVADLSVPRGASAEQLAQHVAAPRQFASVAQALDAALAQAAPDDLVILFGSFYTVAQAKQYWRERS</sequence>
<dbReference type="PANTHER" id="PTHR11136:SF0">
    <property type="entry name" value="DIHYDROFOLATE SYNTHETASE-RELATED"/>
    <property type="match status" value="1"/>
</dbReference>
<keyword evidence="13" id="KW-0289">Folate biosynthesis</keyword>
<organism evidence="24 25">
    <name type="scientific">Ferrimonas pelagia</name>
    <dbReference type="NCBI Taxonomy" id="1177826"/>
    <lineage>
        <taxon>Bacteria</taxon>
        <taxon>Pseudomonadati</taxon>
        <taxon>Pseudomonadota</taxon>
        <taxon>Gammaproteobacteria</taxon>
        <taxon>Alteromonadales</taxon>
        <taxon>Ferrimonadaceae</taxon>
        <taxon>Ferrimonas</taxon>
    </lineage>
</organism>
<dbReference type="EMBL" id="BAABJZ010000003">
    <property type="protein sequence ID" value="GAA4872209.1"/>
    <property type="molecule type" value="Genomic_DNA"/>
</dbReference>
<dbReference type="PANTHER" id="PTHR11136">
    <property type="entry name" value="FOLYLPOLYGLUTAMATE SYNTHASE-RELATED"/>
    <property type="match status" value="1"/>
</dbReference>
<dbReference type="Gene3D" id="3.40.1190.10">
    <property type="entry name" value="Mur-like, catalytic domain"/>
    <property type="match status" value="1"/>
</dbReference>
<evidence type="ECO:0000259" key="23">
    <source>
        <dbReference type="Pfam" id="PF08245"/>
    </source>
</evidence>
<evidence type="ECO:0000256" key="7">
    <source>
        <dbReference type="ARBA" id="ARBA00019357"/>
    </source>
</evidence>
<comment type="catalytic activity">
    <reaction evidence="19">
        <text>(6R)-5,10-methylenetetrahydrofolyl-(gamma-L-Glu)(n) + L-glutamate + ATP = (6R)-5,10-methylenetetrahydrofolyl-(gamma-L-Glu)(n+1) + ADP + phosphate + H(+)</text>
        <dbReference type="Rhea" id="RHEA:51912"/>
        <dbReference type="Rhea" id="RHEA-COMP:13257"/>
        <dbReference type="Rhea" id="RHEA-COMP:13258"/>
        <dbReference type="ChEBI" id="CHEBI:15378"/>
        <dbReference type="ChEBI" id="CHEBI:29985"/>
        <dbReference type="ChEBI" id="CHEBI:30616"/>
        <dbReference type="ChEBI" id="CHEBI:43474"/>
        <dbReference type="ChEBI" id="CHEBI:136572"/>
        <dbReference type="ChEBI" id="CHEBI:456216"/>
        <dbReference type="EC" id="6.3.2.17"/>
    </reaction>
</comment>
<dbReference type="RefSeq" id="WP_345332212.1">
    <property type="nucleotide sequence ID" value="NZ_BAABJZ010000003.1"/>
</dbReference>
<dbReference type="InterPro" id="IPR018109">
    <property type="entry name" value="Folylpolyglutamate_synth_CS"/>
</dbReference>
<dbReference type="InterPro" id="IPR004101">
    <property type="entry name" value="Mur_ligase_C"/>
</dbReference>
<dbReference type="EC" id="6.3.2.12" evidence="5"/>
<dbReference type="SUPFAM" id="SSF53623">
    <property type="entry name" value="MurD-like peptide ligases, catalytic domain"/>
    <property type="match status" value="1"/>
</dbReference>
<comment type="function">
    <text evidence="1">Functions in two distinct reactions of the de novo folate biosynthetic pathway. Catalyzes the addition of a glutamate residue to dihydropteroate (7,8-dihydropteroate or H2Pte) to form dihydrofolate (7,8-dihydrofolate monoglutamate or H2Pte-Glu). Also catalyzes successive additions of L-glutamate to tetrahydrofolate or 10-formyltetrahydrofolate or 5,10-methylenetetrahydrofolate, leading to folylpolyglutamate derivatives.</text>
</comment>
<evidence type="ECO:0000256" key="9">
    <source>
        <dbReference type="ARBA" id="ARBA00022723"/>
    </source>
</evidence>
<evidence type="ECO:0000256" key="18">
    <source>
        <dbReference type="ARBA" id="ARBA00047808"/>
    </source>
</evidence>
<comment type="pathway">
    <text evidence="2">Cofactor biosynthesis; tetrahydrofolate biosynthesis; 7,8-dihydrofolate from 2-amino-4-hydroxy-6-hydroxymethyl-7,8-dihydropteridine diphosphate and 4-aminobenzoate: step 2/2.</text>
</comment>
<evidence type="ECO:0000256" key="4">
    <source>
        <dbReference type="ARBA" id="ARBA00008276"/>
    </source>
</evidence>
<keyword evidence="8 21" id="KW-0436">Ligase</keyword>
<name>A0ABP9EGZ2_9GAMM</name>
<keyword evidence="11 21" id="KW-0067">ATP-binding</keyword>
<evidence type="ECO:0000256" key="21">
    <source>
        <dbReference type="PIRNR" id="PIRNR001563"/>
    </source>
</evidence>
<gene>
    <name evidence="24" type="primary">folC</name>
    <name evidence="24" type="ORF">GCM10023333_01210</name>
</gene>
<evidence type="ECO:0000256" key="3">
    <source>
        <dbReference type="ARBA" id="ARBA00005150"/>
    </source>
</evidence>
<dbReference type="InterPro" id="IPR036565">
    <property type="entry name" value="Mur-like_cat_sf"/>
</dbReference>
<reference evidence="25" key="1">
    <citation type="journal article" date="2019" name="Int. J. Syst. Evol. Microbiol.">
        <title>The Global Catalogue of Microorganisms (GCM) 10K type strain sequencing project: providing services to taxonomists for standard genome sequencing and annotation.</title>
        <authorList>
            <consortium name="The Broad Institute Genomics Platform"/>
            <consortium name="The Broad Institute Genome Sequencing Center for Infectious Disease"/>
            <person name="Wu L."/>
            <person name="Ma J."/>
        </authorList>
    </citation>
    <scope>NUCLEOTIDE SEQUENCE [LARGE SCALE GENOMIC DNA]</scope>
    <source>
        <strain evidence="25">JCM 18401</strain>
    </source>
</reference>
<dbReference type="PROSITE" id="PS01011">
    <property type="entry name" value="FOLYLPOLYGLU_SYNT_1"/>
    <property type="match status" value="1"/>
</dbReference>
<keyword evidence="10 21" id="KW-0547">Nucleotide-binding</keyword>
<feature type="domain" description="Mur ligase C-terminal" evidence="22">
    <location>
        <begin position="287"/>
        <end position="402"/>
    </location>
</feature>